<organism evidence="4 5">
    <name type="scientific">Azospirillum brasilense</name>
    <dbReference type="NCBI Taxonomy" id="192"/>
    <lineage>
        <taxon>Bacteria</taxon>
        <taxon>Pseudomonadati</taxon>
        <taxon>Pseudomonadota</taxon>
        <taxon>Alphaproteobacteria</taxon>
        <taxon>Rhodospirillales</taxon>
        <taxon>Azospirillaceae</taxon>
        <taxon>Azospirillum</taxon>
    </lineage>
</organism>
<feature type="compositionally biased region" description="Polar residues" evidence="2">
    <location>
        <begin position="513"/>
        <end position="531"/>
    </location>
</feature>
<protein>
    <submittedName>
        <fullName evidence="4">N-acetylmuramoyl-L-alanine amidase</fullName>
    </submittedName>
</protein>
<dbReference type="EMBL" id="CP032331">
    <property type="protein sequence ID" value="QCO03332.1"/>
    <property type="molecule type" value="Genomic_DNA"/>
</dbReference>
<accession>A0A4D8QAZ7</accession>
<dbReference type="AlphaFoldDB" id="A0A4D8QAZ7"/>
<feature type="domain" description="Peptidoglycan recognition protein family" evidence="3">
    <location>
        <begin position="9"/>
        <end position="150"/>
    </location>
</feature>
<proteinExistence type="inferred from homology"/>
<dbReference type="InterPro" id="IPR036505">
    <property type="entry name" value="Amidase/PGRP_sf"/>
</dbReference>
<dbReference type="SMART" id="SM00701">
    <property type="entry name" value="PGRP"/>
    <property type="match status" value="1"/>
</dbReference>
<dbReference type="SUPFAM" id="SSF55846">
    <property type="entry name" value="N-acetylmuramoyl-L-alanine amidase-like"/>
    <property type="match status" value="1"/>
</dbReference>
<dbReference type="Pfam" id="PF01510">
    <property type="entry name" value="Amidase_2"/>
    <property type="match status" value="1"/>
</dbReference>
<comment type="similarity">
    <text evidence="1">Belongs to the N-acetylmuramoyl-L-alanine amidase 2 family.</text>
</comment>
<keyword evidence="4" id="KW-0614">Plasmid</keyword>
<sequence length="531" mass="58885">MMTRSFERLSLADFAELLSRFPFRRKINAVHMHHTWRPNHAQYRGHQTIVSMWRYHTQEQGWSDIAQHISIAPDGTIWLGRNWNLPPASARGHNGNSEAGPFMFEMIGDFDPGRDPFQDPQRGTVLEVIARVQRRFGLPPESLRFHNQMSSKSCPGHGIEYQEIVEAVRGLHGRLAKEAADGARGTAREGPFGEDAYRVMDVIRHFELEAPSLRDPPDAEPNEGEPMMRGPDARRGLEPTDHAALRPHVVNLVQGRFSDDGRFTTARGDVDAIFDQHLAAALAAARARQDKLRIMVYAHGGLVSESNALAMAHAQRGWWMRNHVYPLYFVWETGLFETIGQVLSRSRAVAQERVARDFVTDVSDSIIEAAARVLGGRKIWSSMKRHAERSSDAEGGARYVAERLGRFCQANKKEVELHAVGHSAGAIFHSHFLPACLDAQTPAFRTVSFLAPRSASMTSGNVLGRWSATASNASVSSRCARIWNWTTTAPSSTASRCSTSSTTLSNRRCGLRSSVSRPASAPTRRSASCSG</sequence>
<dbReference type="Gene3D" id="3.40.80.10">
    <property type="entry name" value="Peptidoglycan recognition protein-like"/>
    <property type="match status" value="1"/>
</dbReference>
<dbReference type="InterPro" id="IPR002502">
    <property type="entry name" value="Amidase_domain"/>
</dbReference>
<evidence type="ECO:0000256" key="1">
    <source>
        <dbReference type="ARBA" id="ARBA00007553"/>
    </source>
</evidence>
<dbReference type="GO" id="GO:0009253">
    <property type="term" value="P:peptidoglycan catabolic process"/>
    <property type="evidence" value="ECO:0007669"/>
    <property type="project" value="InterPro"/>
</dbReference>
<dbReference type="InterPro" id="IPR006619">
    <property type="entry name" value="PGRP_domain_met/bac"/>
</dbReference>
<dbReference type="GO" id="GO:0008745">
    <property type="term" value="F:N-acetylmuramoyl-L-alanine amidase activity"/>
    <property type="evidence" value="ECO:0007669"/>
    <property type="project" value="InterPro"/>
</dbReference>
<dbReference type="Proteomes" id="UP000298596">
    <property type="component" value="Plasmid p1"/>
</dbReference>
<dbReference type="PANTHER" id="PTHR11022">
    <property type="entry name" value="PEPTIDOGLYCAN RECOGNITION PROTEIN"/>
    <property type="match status" value="1"/>
</dbReference>
<dbReference type="PANTHER" id="PTHR11022:SF41">
    <property type="entry name" value="PEPTIDOGLYCAN-RECOGNITION PROTEIN LC-RELATED"/>
    <property type="match status" value="1"/>
</dbReference>
<geneLocation type="plasmid" evidence="4">
    <name>p1</name>
</geneLocation>
<gene>
    <name evidence="4" type="ORF">D3867_14605</name>
</gene>
<dbReference type="CDD" id="cd06583">
    <property type="entry name" value="PGRP"/>
    <property type="match status" value="1"/>
</dbReference>
<evidence type="ECO:0000259" key="3">
    <source>
        <dbReference type="SMART" id="SM00701"/>
    </source>
</evidence>
<reference evidence="4 5" key="1">
    <citation type="submission" date="2018-09" db="EMBL/GenBank/DDBJ databases">
        <title>Whole genome based analysis of evolution and adaptive divergence in Indian and Brazilian strains of Azospirillum brasilense.</title>
        <authorList>
            <person name="Singh C."/>
            <person name="Tripathi A.K."/>
        </authorList>
    </citation>
    <scope>NUCLEOTIDE SEQUENCE [LARGE SCALE GENOMIC DNA]</scope>
    <source>
        <strain evidence="4 5">MTCC4036</strain>
        <plasmid evidence="4 5">p1</plasmid>
    </source>
</reference>
<feature type="region of interest" description="Disordered" evidence="2">
    <location>
        <begin position="512"/>
        <end position="531"/>
    </location>
</feature>
<dbReference type="InterPro" id="IPR015510">
    <property type="entry name" value="PGRP"/>
</dbReference>
<feature type="region of interest" description="Disordered" evidence="2">
    <location>
        <begin position="210"/>
        <end position="238"/>
    </location>
</feature>
<dbReference type="GO" id="GO:0008270">
    <property type="term" value="F:zinc ion binding"/>
    <property type="evidence" value="ECO:0007669"/>
    <property type="project" value="InterPro"/>
</dbReference>
<name>A0A4D8QAZ7_AZOBR</name>
<evidence type="ECO:0000313" key="5">
    <source>
        <dbReference type="Proteomes" id="UP000298596"/>
    </source>
</evidence>
<evidence type="ECO:0000256" key="2">
    <source>
        <dbReference type="SAM" id="MobiDB-lite"/>
    </source>
</evidence>
<evidence type="ECO:0000313" key="4">
    <source>
        <dbReference type="EMBL" id="QCO03332.1"/>
    </source>
</evidence>